<dbReference type="Pfam" id="PF00005">
    <property type="entry name" value="ABC_tran"/>
    <property type="match status" value="2"/>
</dbReference>
<accession>A0A939JTH0</accession>
<dbReference type="InterPro" id="IPR037118">
    <property type="entry name" value="Val-tRNA_synth_C_sf"/>
</dbReference>
<proteinExistence type="inferred from homology"/>
<evidence type="ECO:0000256" key="6">
    <source>
        <dbReference type="ARBA" id="ARBA00022840"/>
    </source>
</evidence>
<evidence type="ECO:0000256" key="3">
    <source>
        <dbReference type="ARBA" id="ARBA00022741"/>
    </source>
</evidence>
<keyword evidence="7 11" id="KW-0238">DNA-binding</keyword>
<dbReference type="SUPFAM" id="SSF52540">
    <property type="entry name" value="P-loop containing nucleoside triphosphate hydrolases"/>
    <property type="match status" value="2"/>
</dbReference>
<keyword evidence="1 11" id="KW-0963">Cytoplasm</keyword>
<dbReference type="PROSITE" id="PS50893">
    <property type="entry name" value="ABC_TRANSPORTER_2"/>
    <property type="match status" value="2"/>
</dbReference>
<evidence type="ECO:0000256" key="5">
    <source>
        <dbReference type="ARBA" id="ARBA00022801"/>
    </source>
</evidence>
<keyword evidence="5 11" id="KW-0378">Hydrolase</keyword>
<dbReference type="InterPro" id="IPR051309">
    <property type="entry name" value="ABCF_ATPase"/>
</dbReference>
<feature type="domain" description="ABC transporter" evidence="13">
    <location>
        <begin position="284"/>
        <end position="503"/>
    </location>
</feature>
<keyword evidence="2 11" id="KW-0677">Repeat</keyword>
<dbReference type="Proteomes" id="UP000664122">
    <property type="component" value="Unassembled WGS sequence"/>
</dbReference>
<evidence type="ECO:0000256" key="2">
    <source>
        <dbReference type="ARBA" id="ARBA00022737"/>
    </source>
</evidence>
<evidence type="ECO:0000256" key="10">
    <source>
        <dbReference type="ARBA" id="ARBA00061478"/>
    </source>
</evidence>
<dbReference type="EC" id="3.6.1.-" evidence="11"/>
<dbReference type="InterPro" id="IPR043686">
    <property type="entry name" value="Uup"/>
</dbReference>
<dbReference type="GO" id="GO:0005737">
    <property type="term" value="C:cytoplasm"/>
    <property type="evidence" value="ECO:0007669"/>
    <property type="project" value="UniProtKB-SubCell"/>
</dbReference>
<evidence type="ECO:0000256" key="8">
    <source>
        <dbReference type="ARBA" id="ARBA00023204"/>
    </source>
</evidence>
<comment type="function">
    <text evidence="11">Probably plays a role in ribosome assembly or function. May be involved in resolution of branched DNA intermediates that result from template switching in postreplication gaps. Binds DNA and has ATPase activity.</text>
</comment>
<dbReference type="RefSeq" id="WP_207258913.1">
    <property type="nucleotide sequence ID" value="NZ_JAFMPP010000015.1"/>
</dbReference>
<keyword evidence="15" id="KW-1185">Reference proteome</keyword>
<evidence type="ECO:0000256" key="4">
    <source>
        <dbReference type="ARBA" id="ARBA00022763"/>
    </source>
</evidence>
<reference evidence="14" key="1">
    <citation type="submission" date="2021-03" db="EMBL/GenBank/DDBJ databases">
        <title>Whole genome sequence of Jiella sp. CQZ9-1.</title>
        <authorList>
            <person name="Tuo L."/>
        </authorList>
    </citation>
    <scope>NUCLEOTIDE SEQUENCE</scope>
    <source>
        <strain evidence="14">CQZ9-1</strain>
    </source>
</reference>
<dbReference type="HAMAP" id="MF_00848">
    <property type="entry name" value="Uup"/>
    <property type="match status" value="1"/>
</dbReference>
<comment type="subcellular location">
    <subcellularLocation>
        <location evidence="11">Cytoplasm</location>
    </subcellularLocation>
    <text evidence="11">Associates with ribosomes.</text>
</comment>
<keyword evidence="8 11" id="KW-0234">DNA repair</keyword>
<evidence type="ECO:0000256" key="9">
    <source>
        <dbReference type="ARBA" id="ARBA00049360"/>
    </source>
</evidence>
<dbReference type="GO" id="GO:0003677">
    <property type="term" value="F:DNA binding"/>
    <property type="evidence" value="ECO:0007669"/>
    <property type="project" value="UniProtKB-UniRule"/>
</dbReference>
<evidence type="ECO:0000256" key="1">
    <source>
        <dbReference type="ARBA" id="ARBA00022490"/>
    </source>
</evidence>
<dbReference type="PANTHER" id="PTHR42855">
    <property type="entry name" value="ABC TRANSPORTER ATP-BINDING SUBUNIT"/>
    <property type="match status" value="1"/>
</dbReference>
<evidence type="ECO:0000256" key="7">
    <source>
        <dbReference type="ARBA" id="ARBA00023125"/>
    </source>
</evidence>
<dbReference type="FunFam" id="3.40.50.300:FF:000309">
    <property type="entry name" value="ABC transporter ATP-binding protein"/>
    <property type="match status" value="1"/>
</dbReference>
<evidence type="ECO:0000256" key="11">
    <source>
        <dbReference type="HAMAP-Rule" id="MF_00848"/>
    </source>
</evidence>
<gene>
    <name evidence="11" type="primary">uup</name>
    <name evidence="14" type="ORF">J1C48_15550</name>
</gene>
<feature type="compositionally biased region" description="Low complexity" evidence="12">
    <location>
        <begin position="499"/>
        <end position="520"/>
    </location>
</feature>
<sequence length="607" mass="65929">MAPPPLLRLDGVALTFGGTPLLSGVELNVLPGDRIALVGRNGSGKSTLLKIAAGQVEADRGEVFLKPGTTLRYLAQEPDFGDFATVGDYVSAGLGPADDPYRVTFLIDSLGLSEAMSPANLSGGEARRAALAKALAPEPDILLLDEPTNHLDLPTIEWLEDEIRQMKSALVVISHDRRFLQTVTRSTVWLDRGGVKRLDEGFAAFEGWRDKVLEDEERDLQKLDRKIVREEHWLRYGVSARRTRNQRRLGELHALRQERRDARRAVGQVTMQAGETRESGKLVIEAKNIAKAYDGRVLVENFSTRIARGDRVGLVGPNGAGKTTLLKMLIGELAPDRGTVRLGTNLDRAFLDQKRAALKDDVGVAEALTDGRGDQVMVNGEPRHVVGYLKDFLFSPEQVRTPVGQLSGGERARLLLAKTLATPANLLVLDEPTNDLDMETLDLLEELVAGYPGTVLLVSHDRDFLDRTVTSVISPAENGVWLEYAGGYSDMLAQKRDQAAAAKTPKKAAPSGASGKPAEAAAPAKAAGSAKLSYKQKFALETLPKTIAELEAAIAKAESEMADPALFSKNPDRFNTLARLIDDKRAALAQAEDEWLDLAMLKAEIEG</sequence>
<name>A0A939JTH0_9HYPH</name>
<dbReference type="InterPro" id="IPR003439">
    <property type="entry name" value="ABC_transporter-like_ATP-bd"/>
</dbReference>
<comment type="caution">
    <text evidence="14">The sequence shown here is derived from an EMBL/GenBank/DDBJ whole genome shotgun (WGS) entry which is preliminary data.</text>
</comment>
<feature type="coiled-coil region" evidence="11">
    <location>
        <begin position="540"/>
        <end position="594"/>
    </location>
</feature>
<dbReference type="EMBL" id="JAFMPP010000015">
    <property type="protein sequence ID" value="MBO0663993.1"/>
    <property type="molecule type" value="Genomic_DNA"/>
</dbReference>
<feature type="binding site" evidence="11">
    <location>
        <begin position="39"/>
        <end position="46"/>
    </location>
    <ligand>
        <name>ATP</name>
        <dbReference type="ChEBI" id="CHEBI:30616"/>
        <label>1</label>
    </ligand>
</feature>
<dbReference type="GO" id="GO:0006281">
    <property type="term" value="P:DNA repair"/>
    <property type="evidence" value="ECO:0007669"/>
    <property type="project" value="UniProtKB-KW"/>
</dbReference>
<dbReference type="SMART" id="SM00382">
    <property type="entry name" value="AAA"/>
    <property type="match status" value="2"/>
</dbReference>
<dbReference type="Pfam" id="PF16326">
    <property type="entry name" value="ABC_tran_CTD"/>
    <property type="match status" value="1"/>
</dbReference>
<dbReference type="InterPro" id="IPR003593">
    <property type="entry name" value="AAA+_ATPase"/>
</dbReference>
<dbReference type="PROSITE" id="PS00211">
    <property type="entry name" value="ABC_TRANSPORTER_1"/>
    <property type="match status" value="2"/>
</dbReference>
<keyword evidence="3 11" id="KW-0547">Nucleotide-binding</keyword>
<keyword evidence="4 11" id="KW-0227">DNA damage</keyword>
<feature type="binding site" evidence="11">
    <location>
        <begin position="316"/>
        <end position="323"/>
    </location>
    <ligand>
        <name>ATP</name>
        <dbReference type="ChEBI" id="CHEBI:30616"/>
        <label>2</label>
    </ligand>
</feature>
<evidence type="ECO:0000313" key="14">
    <source>
        <dbReference type="EMBL" id="MBO0663993.1"/>
    </source>
</evidence>
<dbReference type="InterPro" id="IPR017871">
    <property type="entry name" value="ABC_transporter-like_CS"/>
</dbReference>
<dbReference type="PANTHER" id="PTHR42855:SF1">
    <property type="entry name" value="ABC TRANSPORTER DOMAIN-CONTAINING PROTEIN"/>
    <property type="match status" value="1"/>
</dbReference>
<keyword evidence="11" id="KW-0175">Coiled coil</keyword>
<protein>
    <recommendedName>
        <fullName evidence="11">ATP-binding protein Uup</fullName>
        <ecNumber evidence="11">3.6.1.-</ecNumber>
    </recommendedName>
</protein>
<feature type="domain" description="ABC transporter" evidence="13">
    <location>
        <begin position="7"/>
        <end position="217"/>
    </location>
</feature>
<keyword evidence="6 11" id="KW-0067">ATP-binding</keyword>
<evidence type="ECO:0000259" key="13">
    <source>
        <dbReference type="PROSITE" id="PS50893"/>
    </source>
</evidence>
<dbReference type="Gene3D" id="1.10.287.380">
    <property type="entry name" value="Valyl-tRNA synthetase, C-terminal domain"/>
    <property type="match status" value="1"/>
</dbReference>
<feature type="region of interest" description="Disordered" evidence="12">
    <location>
        <begin position="496"/>
        <end position="520"/>
    </location>
</feature>
<evidence type="ECO:0000313" key="15">
    <source>
        <dbReference type="Proteomes" id="UP000664122"/>
    </source>
</evidence>
<dbReference type="InterPro" id="IPR032524">
    <property type="entry name" value="ABC_tran_C"/>
</dbReference>
<organism evidence="14 15">
    <name type="scientific">Jiella flava</name>
    <dbReference type="NCBI Taxonomy" id="2816857"/>
    <lineage>
        <taxon>Bacteria</taxon>
        <taxon>Pseudomonadati</taxon>
        <taxon>Pseudomonadota</taxon>
        <taxon>Alphaproteobacteria</taxon>
        <taxon>Hyphomicrobiales</taxon>
        <taxon>Aurantimonadaceae</taxon>
        <taxon>Jiella</taxon>
    </lineage>
</organism>
<dbReference type="AlphaFoldDB" id="A0A939JTH0"/>
<dbReference type="GO" id="GO:0016887">
    <property type="term" value="F:ATP hydrolysis activity"/>
    <property type="evidence" value="ECO:0007669"/>
    <property type="project" value="UniProtKB-UniRule"/>
</dbReference>
<dbReference type="CDD" id="cd03221">
    <property type="entry name" value="ABCF_EF-3"/>
    <property type="match status" value="2"/>
</dbReference>
<evidence type="ECO:0000256" key="12">
    <source>
        <dbReference type="SAM" id="MobiDB-lite"/>
    </source>
</evidence>
<comment type="catalytic activity">
    <reaction evidence="9 11">
        <text>ATP + H2O = ADP + phosphate + H(+)</text>
        <dbReference type="Rhea" id="RHEA:13065"/>
        <dbReference type="ChEBI" id="CHEBI:15377"/>
        <dbReference type="ChEBI" id="CHEBI:15378"/>
        <dbReference type="ChEBI" id="CHEBI:30616"/>
        <dbReference type="ChEBI" id="CHEBI:43474"/>
        <dbReference type="ChEBI" id="CHEBI:456216"/>
    </reaction>
</comment>
<dbReference type="Gene3D" id="3.40.50.300">
    <property type="entry name" value="P-loop containing nucleotide triphosphate hydrolases"/>
    <property type="match status" value="2"/>
</dbReference>
<dbReference type="InterPro" id="IPR027417">
    <property type="entry name" value="P-loop_NTPase"/>
</dbReference>
<comment type="similarity">
    <text evidence="10 11">Belongs to the ABC transporter superfamily. ABCF family. Uup subfamily.</text>
</comment>
<dbReference type="GO" id="GO:0005524">
    <property type="term" value="F:ATP binding"/>
    <property type="evidence" value="ECO:0007669"/>
    <property type="project" value="UniProtKB-UniRule"/>
</dbReference>
<dbReference type="GO" id="GO:0043022">
    <property type="term" value="F:ribosome binding"/>
    <property type="evidence" value="ECO:0007669"/>
    <property type="project" value="UniProtKB-UniRule"/>
</dbReference>